<sequence length="81" mass="8916">MNGPHGLECEWARGISSPGTQSINAVLTPSKAESPFIFPGLCFTTLASQVVYTRVEQILGLRRFTATGNEISTFQLYECLY</sequence>
<name>A0AAV4V454_CAEEX</name>
<protein>
    <submittedName>
        <fullName evidence="1">Uncharacterized protein</fullName>
    </submittedName>
</protein>
<dbReference type="EMBL" id="BPLR01013954">
    <property type="protein sequence ID" value="GIY65046.1"/>
    <property type="molecule type" value="Genomic_DNA"/>
</dbReference>
<evidence type="ECO:0000313" key="1">
    <source>
        <dbReference type="EMBL" id="GIY65046.1"/>
    </source>
</evidence>
<reference evidence="1 2" key="1">
    <citation type="submission" date="2021-06" db="EMBL/GenBank/DDBJ databases">
        <title>Caerostris extrusa draft genome.</title>
        <authorList>
            <person name="Kono N."/>
            <person name="Arakawa K."/>
        </authorList>
    </citation>
    <scope>NUCLEOTIDE SEQUENCE [LARGE SCALE GENOMIC DNA]</scope>
</reference>
<comment type="caution">
    <text evidence="1">The sequence shown here is derived from an EMBL/GenBank/DDBJ whole genome shotgun (WGS) entry which is preliminary data.</text>
</comment>
<gene>
    <name evidence="1" type="ORF">CEXT_424701</name>
</gene>
<evidence type="ECO:0000313" key="2">
    <source>
        <dbReference type="Proteomes" id="UP001054945"/>
    </source>
</evidence>
<accession>A0AAV4V454</accession>
<organism evidence="1 2">
    <name type="scientific">Caerostris extrusa</name>
    <name type="common">Bark spider</name>
    <name type="synonym">Caerostris bankana</name>
    <dbReference type="NCBI Taxonomy" id="172846"/>
    <lineage>
        <taxon>Eukaryota</taxon>
        <taxon>Metazoa</taxon>
        <taxon>Ecdysozoa</taxon>
        <taxon>Arthropoda</taxon>
        <taxon>Chelicerata</taxon>
        <taxon>Arachnida</taxon>
        <taxon>Araneae</taxon>
        <taxon>Araneomorphae</taxon>
        <taxon>Entelegynae</taxon>
        <taxon>Araneoidea</taxon>
        <taxon>Araneidae</taxon>
        <taxon>Caerostris</taxon>
    </lineage>
</organism>
<proteinExistence type="predicted"/>
<dbReference type="Proteomes" id="UP001054945">
    <property type="component" value="Unassembled WGS sequence"/>
</dbReference>
<dbReference type="AlphaFoldDB" id="A0AAV4V454"/>
<keyword evidence="2" id="KW-1185">Reference proteome</keyword>